<name>A0A5B8MHZ0_9CHLO</name>
<dbReference type="AlphaFoldDB" id="A0A5B8MHZ0"/>
<keyword evidence="1" id="KW-0540">Nuclease</keyword>
<dbReference type="GO" id="GO:0016829">
    <property type="term" value="F:lyase activity"/>
    <property type="evidence" value="ECO:0007669"/>
    <property type="project" value="UniProtKB-KW"/>
</dbReference>
<evidence type="ECO:0000256" key="3">
    <source>
        <dbReference type="ARBA" id="ARBA00023239"/>
    </source>
</evidence>
<dbReference type="PANTHER" id="PTHR13522">
    <property type="entry name" value="U6 SNRNA PHOSPHODIESTERASE 1"/>
    <property type="match status" value="1"/>
</dbReference>
<reference evidence="8 9" key="1">
    <citation type="submission" date="2018-07" db="EMBL/GenBank/DDBJ databases">
        <title>The complete nuclear genome of the prasinophyte Chloropicon primus (CCMP1205).</title>
        <authorList>
            <person name="Pombert J.-F."/>
            <person name="Otis C."/>
            <person name="Turmel M."/>
            <person name="Lemieux C."/>
        </authorList>
    </citation>
    <scope>NUCLEOTIDE SEQUENCE [LARGE SCALE GENOMIC DNA]</scope>
    <source>
        <strain evidence="8 9">CCMP1205</strain>
    </source>
</reference>
<dbReference type="GO" id="GO:0034477">
    <property type="term" value="P:U6 snRNA 3'-end processing"/>
    <property type="evidence" value="ECO:0007669"/>
    <property type="project" value="InterPro"/>
</dbReference>
<dbReference type="EMBL" id="CP031037">
    <property type="protein sequence ID" value="QDZ20248.1"/>
    <property type="molecule type" value="Genomic_DNA"/>
</dbReference>
<evidence type="ECO:0000313" key="8">
    <source>
        <dbReference type="EMBL" id="QDZ20248.1"/>
    </source>
</evidence>
<evidence type="ECO:0000256" key="4">
    <source>
        <dbReference type="ARBA" id="ARBA00023242"/>
    </source>
</evidence>
<organism evidence="8 9">
    <name type="scientific">Chloropicon primus</name>
    <dbReference type="NCBI Taxonomy" id="1764295"/>
    <lineage>
        <taxon>Eukaryota</taxon>
        <taxon>Viridiplantae</taxon>
        <taxon>Chlorophyta</taxon>
        <taxon>Chloropicophyceae</taxon>
        <taxon>Chloropicales</taxon>
        <taxon>Chloropicaceae</taxon>
        <taxon>Chloropicon</taxon>
    </lineage>
</organism>
<evidence type="ECO:0000256" key="1">
    <source>
        <dbReference type="ARBA" id="ARBA00022722"/>
    </source>
</evidence>
<protein>
    <recommendedName>
        <fullName evidence="5">U6 snRNA phosphodiesterase 1</fullName>
    </recommendedName>
    <alternativeName>
        <fullName evidence="6">3'-5' RNA exonuclease USB1</fullName>
    </alternativeName>
</protein>
<dbReference type="PANTHER" id="PTHR13522:SF3">
    <property type="entry name" value="U6 SNRNA PHOSPHODIESTERASE 1"/>
    <property type="match status" value="1"/>
</dbReference>
<dbReference type="GO" id="GO:0000175">
    <property type="term" value="F:3'-5'-RNA exonuclease activity"/>
    <property type="evidence" value="ECO:0007669"/>
    <property type="project" value="TreeGrafter"/>
</dbReference>
<keyword evidence="2" id="KW-0378">Hydrolase</keyword>
<evidence type="ECO:0000256" key="6">
    <source>
        <dbReference type="ARBA" id="ARBA00030030"/>
    </source>
</evidence>
<evidence type="ECO:0000256" key="5">
    <source>
        <dbReference type="ARBA" id="ARBA00029543"/>
    </source>
</evidence>
<feature type="compositionally biased region" description="Basic and acidic residues" evidence="7">
    <location>
        <begin position="14"/>
        <end position="26"/>
    </location>
</feature>
<dbReference type="OrthoDB" id="544844at2759"/>
<evidence type="ECO:0000313" key="9">
    <source>
        <dbReference type="Proteomes" id="UP000316726"/>
    </source>
</evidence>
<dbReference type="InterPro" id="IPR027521">
    <property type="entry name" value="Usb1"/>
</dbReference>
<gene>
    <name evidence="8" type="ORF">A3770_04p27660</name>
</gene>
<accession>A0A5B8MHZ0</accession>
<evidence type="ECO:0000256" key="2">
    <source>
        <dbReference type="ARBA" id="ARBA00022801"/>
    </source>
</evidence>
<proteinExistence type="predicted"/>
<evidence type="ECO:0000256" key="7">
    <source>
        <dbReference type="SAM" id="MobiDB-lite"/>
    </source>
</evidence>
<dbReference type="Pfam" id="PF09749">
    <property type="entry name" value="HVSL"/>
    <property type="match status" value="1"/>
</dbReference>
<dbReference type="Proteomes" id="UP000316726">
    <property type="component" value="Chromosome 4"/>
</dbReference>
<dbReference type="STRING" id="1764295.A0A5B8MHZ0"/>
<keyword evidence="3" id="KW-0456">Lyase</keyword>
<sequence length="246" mass="27228">MALPTVAELLGPRRGREGTDEGAGDRRKNKRVRNTPHVEGDYSTHVFVDVQHDRGLCEAIEALASDLEKELRERCGVVVQSLGEGSKWHVSLSRTVALRKAQIETYTSLLRRQAKGLKEFACGFGGVVVLRNDEGTTSFVALALEDRGKGEGGGLDGLVNRVDWVHKRHGLREYYQREERLHHLSLLWAPGEDFARLTEGAKQLQAAAGTKAVRGLRDVQRRRVLRVKAISAKIGSQITTFSPSPT</sequence>
<keyword evidence="4" id="KW-0539">Nucleus</keyword>
<dbReference type="GO" id="GO:0005634">
    <property type="term" value="C:nucleus"/>
    <property type="evidence" value="ECO:0007669"/>
    <property type="project" value="TreeGrafter"/>
</dbReference>
<keyword evidence="9" id="KW-1185">Reference proteome</keyword>
<feature type="region of interest" description="Disordered" evidence="7">
    <location>
        <begin position="1"/>
        <end position="37"/>
    </location>
</feature>
<dbReference type="Gene3D" id="3.90.1140.10">
    <property type="entry name" value="Cyclic phosphodiesterase"/>
    <property type="match status" value="1"/>
</dbReference>